<dbReference type="Proteomes" id="UP001172708">
    <property type="component" value="Unassembled WGS sequence"/>
</dbReference>
<accession>A0ABT8GJD0</accession>
<dbReference type="Gene3D" id="3.30.1240.10">
    <property type="match status" value="1"/>
</dbReference>
<comment type="caution">
    <text evidence="1">The sequence shown here is derived from an EMBL/GenBank/DDBJ whole genome shotgun (WGS) entry which is preliminary data.</text>
</comment>
<dbReference type="Pfam" id="PF08282">
    <property type="entry name" value="Hydrolase_3"/>
    <property type="match status" value="1"/>
</dbReference>
<dbReference type="EMBL" id="JAUHQA010000001">
    <property type="protein sequence ID" value="MDN4481371.1"/>
    <property type="molecule type" value="Genomic_DNA"/>
</dbReference>
<dbReference type="PANTHER" id="PTHR10000:SF25">
    <property type="entry name" value="PHOSPHATASE YKRA-RELATED"/>
    <property type="match status" value="1"/>
</dbReference>
<sequence length="279" mass="28839">MPSSPLSSSRIVFLDIDGTYAWHGAVPEAHVAAVRQVRENGHRVLLCTGRARCAVSSRLLEAGFDGVVAGAGAYAEIDGRVLRDEVFPAALARRTIDALASYHAVSLVESTAALYALPDAHEAIEERSRRHGGAGAQVALWEDLRAARLVVDTLHGLSFAKVVTLRADTDLSVIAAAIGPEVAAVETSLRDLGRGAGELYLTHVSKAVGIAAVVEHLGLTPADVIGVGDGPNDIEMLEYAGTAVGIAGGHPDVLTIADVVADGPEHAGLVGAFAELGLI</sequence>
<evidence type="ECO:0000313" key="1">
    <source>
        <dbReference type="EMBL" id="MDN4481371.1"/>
    </source>
</evidence>
<dbReference type="PANTHER" id="PTHR10000">
    <property type="entry name" value="PHOSPHOSERINE PHOSPHATASE"/>
    <property type="match status" value="1"/>
</dbReference>
<proteinExistence type="predicted"/>
<dbReference type="Gene3D" id="3.40.50.1000">
    <property type="entry name" value="HAD superfamily/HAD-like"/>
    <property type="match status" value="1"/>
</dbReference>
<keyword evidence="1" id="KW-0378">Hydrolase</keyword>
<gene>
    <name evidence="1" type="ORF">QQX02_10590</name>
</gene>
<evidence type="ECO:0000313" key="2">
    <source>
        <dbReference type="Proteomes" id="UP001172708"/>
    </source>
</evidence>
<name>A0ABT8GJD0_9MICO</name>
<organism evidence="1 2">
    <name type="scientific">Demequina muriae</name>
    <dbReference type="NCBI Taxonomy" id="3051664"/>
    <lineage>
        <taxon>Bacteria</taxon>
        <taxon>Bacillati</taxon>
        <taxon>Actinomycetota</taxon>
        <taxon>Actinomycetes</taxon>
        <taxon>Micrococcales</taxon>
        <taxon>Demequinaceae</taxon>
        <taxon>Demequina</taxon>
    </lineage>
</organism>
<dbReference type="InterPro" id="IPR036412">
    <property type="entry name" value="HAD-like_sf"/>
</dbReference>
<dbReference type="InterPro" id="IPR023214">
    <property type="entry name" value="HAD_sf"/>
</dbReference>
<protein>
    <submittedName>
        <fullName evidence="1">HAD hydrolase family protein</fullName>
    </submittedName>
</protein>
<dbReference type="RefSeq" id="WP_301142973.1">
    <property type="nucleotide sequence ID" value="NZ_JAUHQA010000001.1"/>
</dbReference>
<dbReference type="GO" id="GO:0016787">
    <property type="term" value="F:hydrolase activity"/>
    <property type="evidence" value="ECO:0007669"/>
    <property type="project" value="UniProtKB-KW"/>
</dbReference>
<keyword evidence="2" id="KW-1185">Reference proteome</keyword>
<dbReference type="SUPFAM" id="SSF56784">
    <property type="entry name" value="HAD-like"/>
    <property type="match status" value="1"/>
</dbReference>
<reference evidence="1" key="1">
    <citation type="submission" date="2023-06" db="EMBL/GenBank/DDBJ databases">
        <title>Egi l300058.</title>
        <authorList>
            <person name="Gao L."/>
            <person name="Fang B.-Z."/>
            <person name="Li W.-J."/>
        </authorList>
    </citation>
    <scope>NUCLEOTIDE SEQUENCE</scope>
    <source>
        <strain evidence="1">EGI L300058</strain>
    </source>
</reference>